<comment type="pathway">
    <text evidence="2">Organic acid metabolism; glycolate biosynthesis; glycolate from 2-phosphoglycolate: step 1/1.</text>
</comment>
<dbReference type="InterPro" id="IPR050155">
    <property type="entry name" value="HAD-like_hydrolase_sf"/>
</dbReference>
<dbReference type="PANTHER" id="PTHR43434:SF1">
    <property type="entry name" value="PHOSPHOGLYCOLATE PHOSPHATASE"/>
    <property type="match status" value="1"/>
</dbReference>
<comment type="similarity">
    <text evidence="3">Belongs to the HAD-like hydrolase superfamily. CbbY/CbbZ/Gph/YieH family.</text>
</comment>
<comment type="catalytic activity">
    <reaction evidence="1">
        <text>2-phosphoglycolate + H2O = glycolate + phosphate</text>
        <dbReference type="Rhea" id="RHEA:14369"/>
        <dbReference type="ChEBI" id="CHEBI:15377"/>
        <dbReference type="ChEBI" id="CHEBI:29805"/>
        <dbReference type="ChEBI" id="CHEBI:43474"/>
        <dbReference type="ChEBI" id="CHEBI:58033"/>
        <dbReference type="EC" id="3.1.3.18"/>
    </reaction>
</comment>
<protein>
    <recommendedName>
        <fullName evidence="4">phosphoglycolate phosphatase</fullName>
        <ecNumber evidence="4">3.1.3.18</ecNumber>
    </recommendedName>
</protein>
<dbReference type="InterPro" id="IPR041492">
    <property type="entry name" value="HAD_2"/>
</dbReference>
<dbReference type="InterPro" id="IPR023214">
    <property type="entry name" value="HAD_sf"/>
</dbReference>
<dbReference type="GO" id="GO:0016787">
    <property type="term" value="F:hydrolase activity"/>
    <property type="evidence" value="ECO:0007669"/>
    <property type="project" value="UniProtKB-KW"/>
</dbReference>
<accession>A0ABS7WR42</accession>
<evidence type="ECO:0000313" key="5">
    <source>
        <dbReference type="EMBL" id="MBZ7986802.1"/>
    </source>
</evidence>
<dbReference type="EMBL" id="JACGBB010000002">
    <property type="protein sequence ID" value="MBZ7986802.1"/>
    <property type="molecule type" value="Genomic_DNA"/>
</dbReference>
<dbReference type="Gene3D" id="1.10.150.240">
    <property type="entry name" value="Putative phosphatase, domain 2"/>
    <property type="match status" value="1"/>
</dbReference>
<dbReference type="PANTHER" id="PTHR43434">
    <property type="entry name" value="PHOSPHOGLYCOLATE PHOSPHATASE"/>
    <property type="match status" value="1"/>
</dbReference>
<dbReference type="SFLD" id="SFLDG01129">
    <property type="entry name" value="C1.5:_HAD__Beta-PGM__Phosphata"/>
    <property type="match status" value="1"/>
</dbReference>
<gene>
    <name evidence="5" type="ORF">AVCANL283_01550</name>
</gene>
<evidence type="ECO:0000256" key="4">
    <source>
        <dbReference type="ARBA" id="ARBA00013078"/>
    </source>
</evidence>
<evidence type="ECO:0000256" key="3">
    <source>
        <dbReference type="ARBA" id="ARBA00006171"/>
    </source>
</evidence>
<dbReference type="Pfam" id="PF13419">
    <property type="entry name" value="HAD_2"/>
    <property type="match status" value="1"/>
</dbReference>
<reference evidence="5 6" key="1">
    <citation type="submission" date="2020-07" db="EMBL/GenBank/DDBJ databases">
        <title>Transfer of Campylobacter canadensis to the novel genus Avispirillum gen. nov., that also includes two novel species recovered from migratory waterfowl: Avispirillum anseris sp. nov. and Avispirillum brantae sp. nov.</title>
        <authorList>
            <person name="Miller W.G."/>
            <person name="Chapman M.H."/>
            <person name="Yee E."/>
            <person name="Inglis G.D."/>
        </authorList>
    </citation>
    <scope>NUCLEOTIDE SEQUENCE [LARGE SCALE GENOMIC DNA]</scope>
    <source>
        <strain evidence="5 6">L283</strain>
    </source>
</reference>
<keyword evidence="6" id="KW-1185">Reference proteome</keyword>
<dbReference type="SUPFAM" id="SSF56784">
    <property type="entry name" value="HAD-like"/>
    <property type="match status" value="1"/>
</dbReference>
<evidence type="ECO:0000256" key="2">
    <source>
        <dbReference type="ARBA" id="ARBA00004818"/>
    </source>
</evidence>
<dbReference type="Proteomes" id="UP000786183">
    <property type="component" value="Unassembled WGS sequence"/>
</dbReference>
<sequence>MIIFFDLDGTLIDSTQAIINSLELALKDYGYSFVDSKEAKRLIGISTEDMFSTLGVKDEDIKNIVSAYRTHYAKFYVSHTHILNGAKEAVLLAHKNNATIGLVTTKSYDFSKKILENYGLDKYFSVIVGGDEVSKCKPNAEPILKALTRLKLNDLRCENYLSKEELQKEFDFNKIYMIGDTTNDTKAAKNAGVNALVTLFEYAPSDVMKDEGVLVFNTPLECVEHIFSK</sequence>
<organism evidence="5 6">
    <name type="scientific">Campylobacter canadensis</name>
    <dbReference type="NCBI Taxonomy" id="449520"/>
    <lineage>
        <taxon>Bacteria</taxon>
        <taxon>Pseudomonadati</taxon>
        <taxon>Campylobacterota</taxon>
        <taxon>Epsilonproteobacteria</taxon>
        <taxon>Campylobacterales</taxon>
        <taxon>Campylobacteraceae</taxon>
        <taxon>Campylobacter</taxon>
    </lineage>
</organism>
<evidence type="ECO:0000313" key="6">
    <source>
        <dbReference type="Proteomes" id="UP000786183"/>
    </source>
</evidence>
<dbReference type="RefSeq" id="WP_172230260.1">
    <property type="nucleotide sequence ID" value="NZ_CP035946.1"/>
</dbReference>
<evidence type="ECO:0000256" key="1">
    <source>
        <dbReference type="ARBA" id="ARBA00000830"/>
    </source>
</evidence>
<proteinExistence type="inferred from homology"/>
<dbReference type="SFLD" id="SFLDS00003">
    <property type="entry name" value="Haloacid_Dehalogenase"/>
    <property type="match status" value="1"/>
</dbReference>
<comment type="caution">
    <text evidence="5">The sequence shown here is derived from an EMBL/GenBank/DDBJ whole genome shotgun (WGS) entry which is preliminary data.</text>
</comment>
<dbReference type="EC" id="3.1.3.18" evidence="4"/>
<dbReference type="InterPro" id="IPR023198">
    <property type="entry name" value="PGP-like_dom2"/>
</dbReference>
<name>A0ABS7WR42_9BACT</name>
<dbReference type="Gene3D" id="3.40.50.1000">
    <property type="entry name" value="HAD superfamily/HAD-like"/>
    <property type="match status" value="1"/>
</dbReference>
<dbReference type="InterPro" id="IPR036412">
    <property type="entry name" value="HAD-like_sf"/>
</dbReference>
<keyword evidence="5" id="KW-0378">Hydrolase</keyword>